<dbReference type="AlphaFoldDB" id="A0A6A3BFL6"/>
<reference evidence="1" key="1">
    <citation type="submission" date="2019-09" db="EMBL/GenBank/DDBJ databases">
        <title>Draft genome information of white flower Hibiscus syriacus.</title>
        <authorList>
            <person name="Kim Y.-M."/>
        </authorList>
    </citation>
    <scope>NUCLEOTIDE SEQUENCE [LARGE SCALE GENOMIC DNA]</scope>
    <source>
        <strain evidence="1">YM2019G1</strain>
    </source>
</reference>
<evidence type="ECO:0000313" key="2">
    <source>
        <dbReference type="Proteomes" id="UP000436088"/>
    </source>
</evidence>
<dbReference type="UniPathway" id="UPA00143"/>
<protein>
    <submittedName>
        <fullName evidence="1">Uncharacterized protein</fullName>
    </submittedName>
</protein>
<dbReference type="Proteomes" id="UP000436088">
    <property type="component" value="Unassembled WGS sequence"/>
</dbReference>
<dbReference type="EMBL" id="VEPZ02000861">
    <property type="protein sequence ID" value="KAE8715403.1"/>
    <property type="molecule type" value="Genomic_DNA"/>
</dbReference>
<accession>A0A6A3BFL6</accession>
<name>A0A6A3BFL6_HIBSY</name>
<dbReference type="GO" id="GO:0016567">
    <property type="term" value="P:protein ubiquitination"/>
    <property type="evidence" value="ECO:0007669"/>
    <property type="project" value="UniProtKB-UniPathway"/>
</dbReference>
<organism evidence="1 2">
    <name type="scientific">Hibiscus syriacus</name>
    <name type="common">Rose of Sharon</name>
    <dbReference type="NCBI Taxonomy" id="106335"/>
    <lineage>
        <taxon>Eukaryota</taxon>
        <taxon>Viridiplantae</taxon>
        <taxon>Streptophyta</taxon>
        <taxon>Embryophyta</taxon>
        <taxon>Tracheophyta</taxon>
        <taxon>Spermatophyta</taxon>
        <taxon>Magnoliopsida</taxon>
        <taxon>eudicotyledons</taxon>
        <taxon>Gunneridae</taxon>
        <taxon>Pentapetalae</taxon>
        <taxon>rosids</taxon>
        <taxon>malvids</taxon>
        <taxon>Malvales</taxon>
        <taxon>Malvaceae</taxon>
        <taxon>Malvoideae</taxon>
        <taxon>Hibiscus</taxon>
    </lineage>
</organism>
<evidence type="ECO:0000313" key="1">
    <source>
        <dbReference type="EMBL" id="KAE8715403.1"/>
    </source>
</evidence>
<gene>
    <name evidence="1" type="ORF">F3Y22_tig00110174pilonHSYRG00297</name>
</gene>
<keyword evidence="2" id="KW-1185">Reference proteome</keyword>
<sequence>MILSLNSSENSSENFSGKNNIINLTLPFTVTQFTVTQRSTVALCGTATPEDQNPANVDVIVDNQIENSENIGTEADENRAERDLADANDQRVSKASIHYEENGALVVGDCIERSHVEVEEITQIKRCTSMDSSSSAARLFWGFLGDAENPDSSIGAKGNSSISQHLHLSPVPMKRSFSCGASFLSSSKR</sequence>
<proteinExistence type="predicted"/>
<comment type="caution">
    <text evidence="1">The sequence shown here is derived from an EMBL/GenBank/DDBJ whole genome shotgun (WGS) entry which is preliminary data.</text>
</comment>